<sequence>MFSWISYGSSSNYKENTNAGFPVSLVKKAVFSGTTTNDGAKTLLLDGQNNPGFTEDQFYLKIN</sequence>
<dbReference type="Proteomes" id="UP001416393">
    <property type="component" value="Unassembled WGS sequence"/>
</dbReference>
<organism evidence="1 2">
    <name type="scientific">Mariniflexile soesokkakense</name>
    <dbReference type="NCBI Taxonomy" id="1343160"/>
    <lineage>
        <taxon>Bacteria</taxon>
        <taxon>Pseudomonadati</taxon>
        <taxon>Bacteroidota</taxon>
        <taxon>Flavobacteriia</taxon>
        <taxon>Flavobacteriales</taxon>
        <taxon>Flavobacteriaceae</taxon>
        <taxon>Mariniflexile</taxon>
    </lineage>
</organism>
<dbReference type="EMBL" id="JAZHYP010000001">
    <property type="protein sequence ID" value="MEN3322431.1"/>
    <property type="molecule type" value="Genomic_DNA"/>
</dbReference>
<proteinExistence type="predicted"/>
<keyword evidence="2" id="KW-1185">Reference proteome</keyword>
<evidence type="ECO:0000313" key="1">
    <source>
        <dbReference type="EMBL" id="MEN3322431.1"/>
    </source>
</evidence>
<gene>
    <name evidence="1" type="ORF">VP395_01710</name>
</gene>
<name>A0ABV0A6B3_9FLAO</name>
<dbReference type="RefSeq" id="WP_379884029.1">
    <property type="nucleotide sequence ID" value="NZ_JBHSDE010000001.1"/>
</dbReference>
<reference evidence="1 2" key="1">
    <citation type="submission" date="2024-01" db="EMBL/GenBank/DDBJ databases">
        <title>Mariniflexile litorale sp. nov., isolated from the shallow sediments of the Sea of Japan.</title>
        <authorList>
            <person name="Romanenko L."/>
            <person name="Bystritskaya E."/>
            <person name="Isaeva M."/>
        </authorList>
    </citation>
    <scope>NUCLEOTIDE SEQUENCE [LARGE SCALE GENOMIC DNA]</scope>
    <source>
        <strain evidence="1 2">KCTC 32427</strain>
    </source>
</reference>
<comment type="caution">
    <text evidence="1">The sequence shown here is derived from an EMBL/GenBank/DDBJ whole genome shotgun (WGS) entry which is preliminary data.</text>
</comment>
<evidence type="ECO:0000313" key="2">
    <source>
        <dbReference type="Proteomes" id="UP001416393"/>
    </source>
</evidence>
<accession>A0ABV0A6B3</accession>
<protein>
    <submittedName>
        <fullName evidence="1">Uncharacterized protein</fullName>
    </submittedName>
</protein>